<dbReference type="PANTHER" id="PTHR35506:SF1">
    <property type="entry name" value="OS02G0135600 PROTEIN"/>
    <property type="match status" value="1"/>
</dbReference>
<reference evidence="1 2" key="1">
    <citation type="journal article" date="2020" name="Nat. Commun.">
        <title>Genome of Tripterygium wilfordii and identification of cytochrome P450 involved in triptolide biosynthesis.</title>
        <authorList>
            <person name="Tu L."/>
            <person name="Su P."/>
            <person name="Zhang Z."/>
            <person name="Gao L."/>
            <person name="Wang J."/>
            <person name="Hu T."/>
            <person name="Zhou J."/>
            <person name="Zhang Y."/>
            <person name="Zhao Y."/>
            <person name="Liu Y."/>
            <person name="Song Y."/>
            <person name="Tong Y."/>
            <person name="Lu Y."/>
            <person name="Yang J."/>
            <person name="Xu C."/>
            <person name="Jia M."/>
            <person name="Peters R.J."/>
            <person name="Huang L."/>
            <person name="Gao W."/>
        </authorList>
    </citation>
    <scope>NUCLEOTIDE SEQUENCE [LARGE SCALE GENOMIC DNA]</scope>
    <source>
        <strain evidence="2">cv. XIE 37</strain>
        <tissue evidence="1">Leaf</tissue>
    </source>
</reference>
<gene>
    <name evidence="1" type="ORF">HS088_TW04G00266</name>
</gene>
<keyword evidence="2" id="KW-1185">Reference proteome</keyword>
<dbReference type="FunCoup" id="A0A7J7DQ33">
    <property type="interactions" value="2484"/>
</dbReference>
<dbReference type="AlphaFoldDB" id="A0A7J7DQ33"/>
<dbReference type="InParanoid" id="A0A7J7DQ33"/>
<dbReference type="Proteomes" id="UP000593562">
    <property type="component" value="Unassembled WGS sequence"/>
</dbReference>
<protein>
    <submittedName>
        <fullName evidence="1">Uncharacterized protein</fullName>
    </submittedName>
</protein>
<dbReference type="EMBL" id="JAAARO010000004">
    <property type="protein sequence ID" value="KAF5748314.1"/>
    <property type="molecule type" value="Genomic_DNA"/>
</dbReference>
<evidence type="ECO:0000313" key="2">
    <source>
        <dbReference type="Proteomes" id="UP000593562"/>
    </source>
</evidence>
<organism evidence="1 2">
    <name type="scientific">Tripterygium wilfordii</name>
    <name type="common">Thunder God vine</name>
    <dbReference type="NCBI Taxonomy" id="458696"/>
    <lineage>
        <taxon>Eukaryota</taxon>
        <taxon>Viridiplantae</taxon>
        <taxon>Streptophyta</taxon>
        <taxon>Embryophyta</taxon>
        <taxon>Tracheophyta</taxon>
        <taxon>Spermatophyta</taxon>
        <taxon>Magnoliopsida</taxon>
        <taxon>eudicotyledons</taxon>
        <taxon>Gunneridae</taxon>
        <taxon>Pentapetalae</taxon>
        <taxon>rosids</taxon>
        <taxon>fabids</taxon>
        <taxon>Celastrales</taxon>
        <taxon>Celastraceae</taxon>
        <taxon>Tripterygium</taxon>
    </lineage>
</organism>
<sequence>MADKPSRALVLYGDGLARFIDPSHAHLHSLASKAACGFLSLPSASPSECEDERIVREFALLLDASVYFNTGEKRMSTVSERFMGMRVAVITDNQLLKSFGAKIGLSVLELKELAENNNAVDVSSELMKLLGFQGGKAMETSQFDLVFMHMGAGEKANYGKGKDFVNDVKDMDALVDNIIHMAQPGSEIGARLHLSVVMSYGSVAEANYLDFSVMGSASGNADLAALFPRQSYTMNGEKPRTDVRNYCPMLIAQRQDAVTRKDMVEAFSFNDFKQHGGNLVIPTDRFMHEIAFKLWKAPKYGA</sequence>
<evidence type="ECO:0000313" key="1">
    <source>
        <dbReference type="EMBL" id="KAF5748314.1"/>
    </source>
</evidence>
<comment type="caution">
    <text evidence="1">The sequence shown here is derived from an EMBL/GenBank/DDBJ whole genome shotgun (WGS) entry which is preliminary data.</text>
</comment>
<accession>A0A7J7DQ33</accession>
<proteinExistence type="predicted"/>
<dbReference type="PANTHER" id="PTHR35506">
    <property type="entry name" value="OS02G0135600 PROTEIN"/>
    <property type="match status" value="1"/>
</dbReference>
<name>A0A7J7DQ33_TRIWF</name>
<dbReference type="OrthoDB" id="1891406at2759"/>